<comment type="subcellular location">
    <subcellularLocation>
        <location evidence="6">Cytoplasm</location>
    </subcellularLocation>
</comment>
<evidence type="ECO:0000256" key="6">
    <source>
        <dbReference type="HAMAP-Rule" id="MF_00735"/>
    </source>
</evidence>
<dbReference type="SUPFAM" id="SSF53335">
    <property type="entry name" value="S-adenosyl-L-methionine-dependent methyltransferases"/>
    <property type="match status" value="1"/>
</dbReference>
<dbReference type="EMBL" id="CP036498">
    <property type="protein sequence ID" value="QUS38988.1"/>
    <property type="molecule type" value="Genomic_DNA"/>
</dbReference>
<evidence type="ECO:0000256" key="5">
    <source>
        <dbReference type="ARBA" id="ARBA00022691"/>
    </source>
</evidence>
<evidence type="ECO:0000313" key="8">
    <source>
        <dbReference type="Proteomes" id="UP000682843"/>
    </source>
</evidence>
<dbReference type="CDD" id="cd02440">
    <property type="entry name" value="AdoMet_MTases"/>
    <property type="match status" value="1"/>
</dbReference>
<keyword evidence="4 6" id="KW-0808">Transferase</keyword>
<keyword evidence="3 6" id="KW-0489">Methyltransferase</keyword>
<feature type="binding site" evidence="6">
    <location>
        <position position="234"/>
    </location>
    <ligand>
        <name>S-adenosyl-L-methionine</name>
        <dbReference type="ChEBI" id="CHEBI:59789"/>
    </ligand>
</feature>
<keyword evidence="2 6" id="KW-0963">Cytoplasm</keyword>
<comment type="similarity">
    <text evidence="1 6">Belongs to the methyltransferase superfamily. PrmA family.</text>
</comment>
<sequence length="299" mass="31926">MTTTATSSGTSRATFAVGDEFSAKRIVDLLTESFEEGEAAIAAFENPEGRWDVTVHFADPPDEASIRNLVALASDDTVAGSIVFDTIEAKDWVKESLEGLVPVRAGRFIVHGSHDRDKVRDNQLGIEIEAALAFGTGHHGTTRGCLVYLDYVLRSKAPKRILDLGTGTGVLAIAAAKATKKHVLATDIDAMSVKVAHENMKLNGVGNLVETVCATGFSSPAIAKHAPFDLILANILANPLRAMATDMERHMASNGMVILSGLLPHQATSVIVAYRARGLVLLKQQIIEGWSSLLMQRAG</sequence>
<feature type="binding site" evidence="6">
    <location>
        <position position="165"/>
    </location>
    <ligand>
        <name>S-adenosyl-L-methionine</name>
        <dbReference type="ChEBI" id="CHEBI:59789"/>
    </ligand>
</feature>
<reference evidence="7 8" key="1">
    <citation type="submission" date="2019-02" db="EMBL/GenBank/DDBJ databases">
        <title>Emended description of the genus Rhodopseudomonas and description of Rhodopseudomonas albus sp. nov., a non-phototrophic, heavy-metal-tolerant bacterium isolated from garden soil.</title>
        <authorList>
            <person name="Bao Z."/>
            <person name="Cao W.W."/>
            <person name="Sato Y."/>
            <person name="Nishizawa T."/>
            <person name="Zhao J."/>
            <person name="Guo Y."/>
            <person name="Ohta H."/>
        </authorList>
    </citation>
    <scope>NUCLEOTIDE SEQUENCE [LARGE SCALE GENOMIC DNA]</scope>
    <source>
        <strain evidence="7 8">SK50-23</strain>
    </source>
</reference>
<evidence type="ECO:0000256" key="2">
    <source>
        <dbReference type="ARBA" id="ARBA00022490"/>
    </source>
</evidence>
<comment type="catalytic activity">
    <reaction evidence="6">
        <text>L-lysyl-[protein] + 3 S-adenosyl-L-methionine = N(6),N(6),N(6)-trimethyl-L-lysyl-[protein] + 3 S-adenosyl-L-homocysteine + 3 H(+)</text>
        <dbReference type="Rhea" id="RHEA:54192"/>
        <dbReference type="Rhea" id="RHEA-COMP:9752"/>
        <dbReference type="Rhea" id="RHEA-COMP:13826"/>
        <dbReference type="ChEBI" id="CHEBI:15378"/>
        <dbReference type="ChEBI" id="CHEBI:29969"/>
        <dbReference type="ChEBI" id="CHEBI:57856"/>
        <dbReference type="ChEBI" id="CHEBI:59789"/>
        <dbReference type="ChEBI" id="CHEBI:61961"/>
    </reaction>
</comment>
<evidence type="ECO:0000256" key="4">
    <source>
        <dbReference type="ARBA" id="ARBA00022679"/>
    </source>
</evidence>
<dbReference type="Pfam" id="PF06325">
    <property type="entry name" value="PrmA"/>
    <property type="match status" value="1"/>
</dbReference>
<evidence type="ECO:0000313" key="7">
    <source>
        <dbReference type="EMBL" id="QUS38988.1"/>
    </source>
</evidence>
<comment type="function">
    <text evidence="6">Methylates ribosomal protein L11.</text>
</comment>
<dbReference type="RefSeq" id="WP_211912532.1">
    <property type="nucleotide sequence ID" value="NZ_CP036498.1"/>
</dbReference>
<organism evidence="7 8">
    <name type="scientific">Tardiphaga alba</name>
    <dbReference type="NCBI Taxonomy" id="340268"/>
    <lineage>
        <taxon>Bacteria</taxon>
        <taxon>Pseudomonadati</taxon>
        <taxon>Pseudomonadota</taxon>
        <taxon>Alphaproteobacteria</taxon>
        <taxon>Hyphomicrobiales</taxon>
        <taxon>Nitrobacteraceae</taxon>
        <taxon>Tardiphaga</taxon>
    </lineage>
</organism>
<name>A0ABX8A969_9BRAD</name>
<dbReference type="GO" id="GO:0032259">
    <property type="term" value="P:methylation"/>
    <property type="evidence" value="ECO:0007669"/>
    <property type="project" value="UniProtKB-KW"/>
</dbReference>
<feature type="binding site" evidence="6">
    <location>
        <position position="187"/>
    </location>
    <ligand>
        <name>S-adenosyl-L-methionine</name>
        <dbReference type="ChEBI" id="CHEBI:59789"/>
    </ligand>
</feature>
<keyword evidence="5 6" id="KW-0949">S-adenosyl-L-methionine</keyword>
<dbReference type="HAMAP" id="MF_00735">
    <property type="entry name" value="Methyltr_PrmA"/>
    <property type="match status" value="1"/>
</dbReference>
<dbReference type="Gene3D" id="3.40.50.150">
    <property type="entry name" value="Vaccinia Virus protein VP39"/>
    <property type="match status" value="1"/>
</dbReference>
<accession>A0ABX8A969</accession>
<keyword evidence="7" id="KW-0689">Ribosomal protein</keyword>
<proteinExistence type="inferred from homology"/>
<dbReference type="GO" id="GO:0008168">
    <property type="term" value="F:methyltransferase activity"/>
    <property type="evidence" value="ECO:0007669"/>
    <property type="project" value="UniProtKB-KW"/>
</dbReference>
<dbReference type="InterPro" id="IPR004498">
    <property type="entry name" value="Ribosomal_PrmA_MeTrfase"/>
</dbReference>
<protein>
    <recommendedName>
        <fullName evidence="6">Ribosomal protein L11 methyltransferase</fullName>
        <shortName evidence="6">L11 Mtase</shortName>
        <ecNumber evidence="6">2.1.1.-</ecNumber>
    </recommendedName>
</protein>
<gene>
    <name evidence="6" type="primary">prmA</name>
    <name evidence="7" type="ORF">RPMA_09225</name>
</gene>
<dbReference type="EC" id="2.1.1.-" evidence="6"/>
<dbReference type="GO" id="GO:0005840">
    <property type="term" value="C:ribosome"/>
    <property type="evidence" value="ECO:0007669"/>
    <property type="project" value="UniProtKB-KW"/>
</dbReference>
<keyword evidence="8" id="KW-1185">Reference proteome</keyword>
<evidence type="ECO:0000256" key="1">
    <source>
        <dbReference type="ARBA" id="ARBA00009741"/>
    </source>
</evidence>
<evidence type="ECO:0000256" key="3">
    <source>
        <dbReference type="ARBA" id="ARBA00022603"/>
    </source>
</evidence>
<dbReference type="NCBIfam" id="NF001784">
    <property type="entry name" value="PRK00517.2-1"/>
    <property type="match status" value="1"/>
</dbReference>
<dbReference type="InterPro" id="IPR050078">
    <property type="entry name" value="Ribosomal_L11_MeTrfase_PrmA"/>
</dbReference>
<dbReference type="PANTHER" id="PTHR43648:SF1">
    <property type="entry name" value="ELECTRON TRANSFER FLAVOPROTEIN BETA SUBUNIT LYSINE METHYLTRANSFERASE"/>
    <property type="match status" value="1"/>
</dbReference>
<dbReference type="Proteomes" id="UP000682843">
    <property type="component" value="Chromosome"/>
</dbReference>
<keyword evidence="7" id="KW-0687">Ribonucleoprotein</keyword>
<feature type="binding site" evidence="6">
    <location>
        <position position="142"/>
    </location>
    <ligand>
        <name>S-adenosyl-L-methionine</name>
        <dbReference type="ChEBI" id="CHEBI:59789"/>
    </ligand>
</feature>
<dbReference type="InterPro" id="IPR029063">
    <property type="entry name" value="SAM-dependent_MTases_sf"/>
</dbReference>
<dbReference type="PANTHER" id="PTHR43648">
    <property type="entry name" value="ELECTRON TRANSFER FLAVOPROTEIN BETA SUBUNIT LYSINE METHYLTRANSFERASE"/>
    <property type="match status" value="1"/>
</dbReference>